<dbReference type="STRING" id="196109.A0A136J7X6"/>
<name>A0A136J7X6_9PEZI</name>
<organism evidence="2 3">
    <name type="scientific">Microdochium bolleyi</name>
    <dbReference type="NCBI Taxonomy" id="196109"/>
    <lineage>
        <taxon>Eukaryota</taxon>
        <taxon>Fungi</taxon>
        <taxon>Dikarya</taxon>
        <taxon>Ascomycota</taxon>
        <taxon>Pezizomycotina</taxon>
        <taxon>Sordariomycetes</taxon>
        <taxon>Xylariomycetidae</taxon>
        <taxon>Xylariales</taxon>
        <taxon>Microdochiaceae</taxon>
        <taxon>Microdochium</taxon>
    </lineage>
</organism>
<feature type="compositionally biased region" description="Basic and acidic residues" evidence="1">
    <location>
        <begin position="689"/>
        <end position="727"/>
    </location>
</feature>
<keyword evidence="3" id="KW-1185">Reference proteome</keyword>
<feature type="compositionally biased region" description="Polar residues" evidence="1">
    <location>
        <begin position="501"/>
        <end position="515"/>
    </location>
</feature>
<proteinExistence type="predicted"/>
<dbReference type="EMBL" id="KQ964248">
    <property type="protein sequence ID" value="KXJ93261.1"/>
    <property type="molecule type" value="Genomic_DNA"/>
</dbReference>
<dbReference type="PANTHER" id="PTHR38700">
    <property type="entry name" value="YALI0E22418P"/>
    <property type="match status" value="1"/>
</dbReference>
<dbReference type="PANTHER" id="PTHR38700:SF1">
    <property type="entry name" value="PH DOMAIN-CONTAINING PROTEIN"/>
    <property type="match status" value="1"/>
</dbReference>
<protein>
    <recommendedName>
        <fullName evidence="4">Ras-associating domain-containing protein</fullName>
    </recommendedName>
</protein>
<accession>A0A136J7X6</accession>
<dbReference type="OrthoDB" id="43122at2759"/>
<feature type="region of interest" description="Disordered" evidence="1">
    <location>
        <begin position="491"/>
        <end position="594"/>
    </location>
</feature>
<reference evidence="3" key="1">
    <citation type="submission" date="2016-02" db="EMBL/GenBank/DDBJ databases">
        <title>Draft genome sequence of Microdochium bolleyi, a fungal endophyte of beachgrass.</title>
        <authorList>
            <consortium name="DOE Joint Genome Institute"/>
            <person name="David A.S."/>
            <person name="May G."/>
            <person name="Haridas S."/>
            <person name="Lim J."/>
            <person name="Wang M."/>
            <person name="Labutti K."/>
            <person name="Lipzen A."/>
            <person name="Barry K."/>
            <person name="Grigoriev I.V."/>
        </authorList>
    </citation>
    <scope>NUCLEOTIDE SEQUENCE [LARGE SCALE GENOMIC DNA]</scope>
    <source>
        <strain evidence="3">J235TASD1</strain>
    </source>
</reference>
<dbReference type="InParanoid" id="A0A136J7X6"/>
<dbReference type="Gene3D" id="2.30.29.30">
    <property type="entry name" value="Pleckstrin-homology domain (PH domain)/Phosphotyrosine-binding domain (PTB)"/>
    <property type="match status" value="1"/>
</dbReference>
<feature type="compositionally biased region" description="Low complexity" evidence="1">
    <location>
        <begin position="661"/>
        <end position="677"/>
    </location>
</feature>
<feature type="region of interest" description="Disordered" evidence="1">
    <location>
        <begin position="309"/>
        <end position="366"/>
    </location>
</feature>
<feature type="compositionally biased region" description="Polar residues" evidence="1">
    <location>
        <begin position="437"/>
        <end position="453"/>
    </location>
</feature>
<sequence length="742" mass="82031">MPPIQEQAPQPPKSQRSPVMEKFASLTKVRKPKAATTHAPKLGREAQGHPNDQAVGIVSGGMGIVPQTDAPASAINTADQIVAVRCRGNRFLLDVDADTTIVEIISKCARLVNDREINESSCVVLESYETLGLERRVRSFEAIRDIVNSWDLDSENCLVVRLREAGDSCNEPDSTTTSKSADPPKGCQVYMYHSNRPGKWNKRHITLLDNGQIISSKKQDAHAGDKDSINLCRLSDYDIYQPMESEKRRHLKPPKRHCFAIRSQQKTTVFLNTDNYVQYFSVEDPELASLFQRKVDAWRSWCLLDRRPEPRKQSVASPPRTFNAKDETKSSPGVVGRHTSRRSVNLSDHRPRRSVDESPHATGDFKPLLDLSFSDKRLSLFGANQGGSPRNSKELARPNRDSLIGRGLVDTIKVEDGFTGNGLLGNSYEERREAANQEGTEQVTRQGSQSDSNAFAEGPTLLNKQALADLTSPASNQPNSSTWFPSALEHTAKQSAIRPVTSATPANARQQPPSNEDSRYHKAGRVPGHQAGQYRPRDGYPSAGMGQPQMQRSHESRSVPPQSSRREQPKPLLDLNTPTINEPPQWQRKGHGVKAPSGLEHLVDFITTTDPNHPDARRGLGMLDVPPRNSRRPSPSGAGVSTPPTSGRARSHSLSNTSGNGRAMMAMAGSRAGGAAAPPMPSLPGRSRAAVDDYQRSRSDPMREREQRERERQRRKEQERAYREKEAAFNSVPGRNGTLKVV</sequence>
<evidence type="ECO:0000256" key="1">
    <source>
        <dbReference type="SAM" id="MobiDB-lite"/>
    </source>
</evidence>
<feature type="compositionally biased region" description="Basic and acidic residues" evidence="1">
    <location>
        <begin position="347"/>
        <end position="359"/>
    </location>
</feature>
<evidence type="ECO:0000313" key="2">
    <source>
        <dbReference type="EMBL" id="KXJ93261.1"/>
    </source>
</evidence>
<evidence type="ECO:0000313" key="3">
    <source>
        <dbReference type="Proteomes" id="UP000070501"/>
    </source>
</evidence>
<feature type="region of interest" description="Disordered" evidence="1">
    <location>
        <begin position="1"/>
        <end position="52"/>
    </location>
</feature>
<dbReference type="Gene3D" id="3.10.20.90">
    <property type="entry name" value="Phosphatidylinositol 3-kinase Catalytic Subunit, Chain A, domain 1"/>
    <property type="match status" value="1"/>
</dbReference>
<feature type="region of interest" description="Disordered" evidence="1">
    <location>
        <begin position="431"/>
        <end position="456"/>
    </location>
</feature>
<dbReference type="InterPro" id="IPR011993">
    <property type="entry name" value="PH-like_dom_sf"/>
</dbReference>
<feature type="compositionally biased region" description="Low complexity" evidence="1">
    <location>
        <begin position="626"/>
        <end position="636"/>
    </location>
</feature>
<feature type="region of interest" description="Disordered" evidence="1">
    <location>
        <begin position="607"/>
        <end position="742"/>
    </location>
</feature>
<dbReference type="AlphaFoldDB" id="A0A136J7X6"/>
<gene>
    <name evidence="2" type="ORF">Micbo1qcDRAFT_161235</name>
</gene>
<evidence type="ECO:0008006" key="4">
    <source>
        <dbReference type="Google" id="ProtNLM"/>
    </source>
</evidence>
<dbReference type="Proteomes" id="UP000070501">
    <property type="component" value="Unassembled WGS sequence"/>
</dbReference>